<dbReference type="Pfam" id="PF10803">
    <property type="entry name" value="GerPB"/>
    <property type="match status" value="1"/>
</dbReference>
<dbReference type="InterPro" id="IPR024255">
    <property type="entry name" value="GerPB"/>
</dbReference>
<proteinExistence type="predicted"/>
<gene>
    <name evidence="1" type="primary">gerPB</name>
    <name evidence="1" type="ORF">J8TS2_17250</name>
</gene>
<accession>A0ABQ4KIX8</accession>
<evidence type="ECO:0000313" key="2">
    <source>
        <dbReference type="Proteomes" id="UP000679950"/>
    </source>
</evidence>
<sequence length="71" mass="7167">MTIHIQQSIHIQTIRIGALTNSSVLQIGTAGVITPSSHLYNTGGFKGPAPSIAITGEAGEAGSEVSLVPLG</sequence>
<name>A0ABQ4KIX8_9BACI</name>
<comment type="caution">
    <text evidence="1">The sequence shown here is derived from an EMBL/GenBank/DDBJ whole genome shotgun (WGS) entry which is preliminary data.</text>
</comment>
<protein>
    <submittedName>
        <fullName evidence="1">Spore germination protein GerPB</fullName>
    </submittedName>
</protein>
<evidence type="ECO:0000313" key="1">
    <source>
        <dbReference type="EMBL" id="GIN57406.1"/>
    </source>
</evidence>
<keyword evidence="2" id="KW-1185">Reference proteome</keyword>
<organism evidence="1 2">
    <name type="scientific">Lederbergia ruris</name>
    <dbReference type="NCBI Taxonomy" id="217495"/>
    <lineage>
        <taxon>Bacteria</taxon>
        <taxon>Bacillati</taxon>
        <taxon>Bacillota</taxon>
        <taxon>Bacilli</taxon>
        <taxon>Bacillales</taxon>
        <taxon>Bacillaceae</taxon>
        <taxon>Lederbergia</taxon>
    </lineage>
</organism>
<dbReference type="Proteomes" id="UP000679950">
    <property type="component" value="Unassembled WGS sequence"/>
</dbReference>
<reference evidence="1 2" key="1">
    <citation type="submission" date="2021-03" db="EMBL/GenBank/DDBJ databases">
        <title>Antimicrobial resistance genes in bacteria isolated from Japanese honey, and their potential for conferring macrolide and lincosamide resistance in the American foulbrood pathogen Paenibacillus larvae.</title>
        <authorList>
            <person name="Okamoto M."/>
            <person name="Kumagai M."/>
            <person name="Kanamori H."/>
            <person name="Takamatsu D."/>
        </authorList>
    </citation>
    <scope>NUCLEOTIDE SEQUENCE [LARGE SCALE GENOMIC DNA]</scope>
    <source>
        <strain evidence="1 2">J8TS2</strain>
    </source>
</reference>
<dbReference type="RefSeq" id="WP_212966110.1">
    <property type="nucleotide sequence ID" value="NZ_BORB01000012.1"/>
</dbReference>
<dbReference type="EMBL" id="BORB01000012">
    <property type="protein sequence ID" value="GIN57406.1"/>
    <property type="molecule type" value="Genomic_DNA"/>
</dbReference>